<feature type="signal peptide" evidence="1">
    <location>
        <begin position="1"/>
        <end position="25"/>
    </location>
</feature>
<evidence type="ECO:0000313" key="3">
    <source>
        <dbReference type="Proteomes" id="UP000198406"/>
    </source>
</evidence>
<evidence type="ECO:0008006" key="4">
    <source>
        <dbReference type="Google" id="ProtNLM"/>
    </source>
</evidence>
<reference evidence="2 3" key="1">
    <citation type="journal article" date="2015" name="Plant Cell">
        <title>Oil accumulation by the oleaginous diatom Fistulifera solaris as revealed by the genome and transcriptome.</title>
        <authorList>
            <person name="Tanaka T."/>
            <person name="Maeda Y."/>
            <person name="Veluchamy A."/>
            <person name="Tanaka M."/>
            <person name="Abida H."/>
            <person name="Marechal E."/>
            <person name="Bowler C."/>
            <person name="Muto M."/>
            <person name="Sunaga Y."/>
            <person name="Tanaka M."/>
            <person name="Yoshino T."/>
            <person name="Taniguchi T."/>
            <person name="Fukuda Y."/>
            <person name="Nemoto M."/>
            <person name="Matsumoto M."/>
            <person name="Wong P.S."/>
            <person name="Aburatani S."/>
            <person name="Fujibuchi W."/>
        </authorList>
    </citation>
    <scope>NUCLEOTIDE SEQUENCE [LARGE SCALE GENOMIC DNA]</scope>
    <source>
        <strain evidence="2 3">JPCC DA0580</strain>
    </source>
</reference>
<accession>A0A1Z5J607</accession>
<dbReference type="AlphaFoldDB" id="A0A1Z5J607"/>
<keyword evidence="1" id="KW-0732">Signal</keyword>
<dbReference type="EMBL" id="BDSP01000007">
    <property type="protein sequence ID" value="GAX09423.1"/>
    <property type="molecule type" value="Genomic_DNA"/>
</dbReference>
<evidence type="ECO:0000256" key="1">
    <source>
        <dbReference type="SAM" id="SignalP"/>
    </source>
</evidence>
<organism evidence="2 3">
    <name type="scientific">Fistulifera solaris</name>
    <name type="common">Oleaginous diatom</name>
    <dbReference type="NCBI Taxonomy" id="1519565"/>
    <lineage>
        <taxon>Eukaryota</taxon>
        <taxon>Sar</taxon>
        <taxon>Stramenopiles</taxon>
        <taxon>Ochrophyta</taxon>
        <taxon>Bacillariophyta</taxon>
        <taxon>Bacillariophyceae</taxon>
        <taxon>Bacillariophycidae</taxon>
        <taxon>Naviculales</taxon>
        <taxon>Naviculaceae</taxon>
        <taxon>Fistulifera</taxon>
    </lineage>
</organism>
<comment type="caution">
    <text evidence="2">The sequence shown here is derived from an EMBL/GenBank/DDBJ whole genome shotgun (WGS) entry which is preliminary data.</text>
</comment>
<name>A0A1Z5J607_FISSO</name>
<keyword evidence="3" id="KW-1185">Reference proteome</keyword>
<proteinExistence type="predicted"/>
<feature type="chain" id="PRO_5012961443" description="Peroxin/Ferlin domain-containing protein" evidence="1">
    <location>
        <begin position="26"/>
        <end position="462"/>
    </location>
</feature>
<evidence type="ECO:0000313" key="2">
    <source>
        <dbReference type="EMBL" id="GAX09423.1"/>
    </source>
</evidence>
<gene>
    <name evidence="2" type="ORF">FisN_6Lh202</name>
</gene>
<dbReference type="InParanoid" id="A0A1Z5J607"/>
<dbReference type="Proteomes" id="UP000198406">
    <property type="component" value="Unassembled WGS sequence"/>
</dbReference>
<dbReference type="OrthoDB" id="47744at2759"/>
<sequence>MRYPICCCLFVLLGSWLSIPITVMASFTSKAAPNTNAPALSSLKNSTSLVNATKHSCIKIVETEVWDGSKWQAAQWMDSSGENAVPSPDDTPLPTKASKWISGWKIVVGESKDGWKYTWKRPHQGIRERIWLRYYEIKKISAKNRVKRTKQGSKDAEASSDEIEQTMVVNQGPYFEMPQWMQAVREDFNFKGFGWTFYKSLLRPTSAGVAFRFPITFNFDTFDRNPQLPSCSGSVAVYNNPWCIGLFLTMSFRLEFLQWLARRVAERTVAAVLWVIWILFVRNLGMCFSLLTYPVTHEWKQLAVVPEYVSTLWTRGGVEKPQYRRTVEERLGCSASWRLTQGQGFEFRRSCWHSVAPTLTSLWEESLLGRLFLGDIEPPAWLLRYSGTLGISNAAPTSNEPYFSSNAILSLSGFYFKHRGALRKKSNQVASKKKLVPISRSREIQETDLEFEGEESDVLELS</sequence>
<protein>
    <recommendedName>
        <fullName evidence="4">Peroxin/Ferlin domain-containing protein</fullName>
    </recommendedName>
</protein>